<protein>
    <submittedName>
        <fullName evidence="3">F-box protein At1g67390</fullName>
    </submittedName>
</protein>
<name>A0ABM0WPH3_CAMSA</name>
<dbReference type="SUPFAM" id="SSF52047">
    <property type="entry name" value="RNI-like"/>
    <property type="match status" value="1"/>
</dbReference>
<accession>A0ABM0WPH3</accession>
<dbReference type="InterPro" id="IPR044997">
    <property type="entry name" value="F-box_plant"/>
</dbReference>
<dbReference type="InterPro" id="IPR055411">
    <property type="entry name" value="LRR_FXL15/At3g58940/PEG3-like"/>
</dbReference>
<dbReference type="InterPro" id="IPR036047">
    <property type="entry name" value="F-box-like_dom_sf"/>
</dbReference>
<dbReference type="Gene3D" id="1.20.1280.50">
    <property type="match status" value="1"/>
</dbReference>
<dbReference type="PANTHER" id="PTHR32153">
    <property type="entry name" value="OJ000223_09.16 PROTEIN"/>
    <property type="match status" value="1"/>
</dbReference>
<feature type="domain" description="F-box" evidence="1">
    <location>
        <begin position="43"/>
        <end position="91"/>
    </location>
</feature>
<evidence type="ECO:0000313" key="3">
    <source>
        <dbReference type="RefSeq" id="XP_010474183.1"/>
    </source>
</evidence>
<dbReference type="InterPro" id="IPR053781">
    <property type="entry name" value="F-box_AtFBL13-like"/>
</dbReference>
<keyword evidence="2" id="KW-1185">Reference proteome</keyword>
<dbReference type="Pfam" id="PF24758">
    <property type="entry name" value="LRR_At5g56370"/>
    <property type="match status" value="1"/>
</dbReference>
<dbReference type="SUPFAM" id="SSF81383">
    <property type="entry name" value="F-box domain"/>
    <property type="match status" value="1"/>
</dbReference>
<proteinExistence type="predicted"/>
<dbReference type="InterPro" id="IPR001810">
    <property type="entry name" value="F-box_dom"/>
</dbReference>
<dbReference type="Pfam" id="PF00646">
    <property type="entry name" value="F-box"/>
    <property type="match status" value="1"/>
</dbReference>
<dbReference type="Proteomes" id="UP000694864">
    <property type="component" value="Chromosome 16"/>
</dbReference>
<dbReference type="PROSITE" id="PS50181">
    <property type="entry name" value="FBOX"/>
    <property type="match status" value="1"/>
</dbReference>
<gene>
    <name evidence="3" type="primary">LOC104753662</name>
</gene>
<organism evidence="2 3">
    <name type="scientific">Camelina sativa</name>
    <name type="common">False flax</name>
    <name type="synonym">Myagrum sativum</name>
    <dbReference type="NCBI Taxonomy" id="90675"/>
    <lineage>
        <taxon>Eukaryota</taxon>
        <taxon>Viridiplantae</taxon>
        <taxon>Streptophyta</taxon>
        <taxon>Embryophyta</taxon>
        <taxon>Tracheophyta</taxon>
        <taxon>Spermatophyta</taxon>
        <taxon>Magnoliopsida</taxon>
        <taxon>eudicotyledons</taxon>
        <taxon>Gunneridae</taxon>
        <taxon>Pentapetalae</taxon>
        <taxon>rosids</taxon>
        <taxon>malvids</taxon>
        <taxon>Brassicales</taxon>
        <taxon>Brassicaceae</taxon>
        <taxon>Camelineae</taxon>
        <taxon>Camelina</taxon>
    </lineage>
</organism>
<evidence type="ECO:0000313" key="2">
    <source>
        <dbReference type="Proteomes" id="UP000694864"/>
    </source>
</evidence>
<dbReference type="CDD" id="cd22160">
    <property type="entry name" value="F-box_AtFBL13-like"/>
    <property type="match status" value="1"/>
</dbReference>
<sequence length="474" mass="54199">MAANSLFPLSILKGSQFHHQPKPMNASPSSDTRGKRILIDPVEDRISELPDYVLVRILASMSTEDVVKTGVLSKRWRSIWKQVPFLHFNMLIDMNKTAPLSPESITQVINRHNGNLEGCSIIHYAHLFKDSVLETWIRLLTLEKQTKAIALSNHHGNGTGTNSLQLSPNIFSHPRLKTLFLYRYDLKTAHAFNNCYNLKILKLEKIYAEVDVFNKIIASCPSLKVLVLHHVMWLNEKACLKIHNNNLKLLHVSCIDVDCIEVYALLLDIFSIYCIHFPRGSNFVITAPRLLFNNGAIDLTGFNMHYNISRQAQEREYIGHEFVVSRDANYLQRLRSLAVFVDVMNSKQVELLRQILVAWNGVLRELHVLFEDSNVSKEEGESSICGTQNKKWEEGKVFPNADFRVKTVWMYNFSASNKAHFALASHFIRQGTVMKKLMIMTSLVPANMKLAKEAAVAKLRKLPKGNEMLRIRCF</sequence>
<dbReference type="GeneID" id="104753662"/>
<evidence type="ECO:0000259" key="1">
    <source>
        <dbReference type="PROSITE" id="PS50181"/>
    </source>
</evidence>
<dbReference type="RefSeq" id="XP_010474183.1">
    <property type="nucleotide sequence ID" value="XM_010475881.1"/>
</dbReference>
<reference evidence="3" key="2">
    <citation type="submission" date="2025-08" db="UniProtKB">
        <authorList>
            <consortium name="RefSeq"/>
        </authorList>
    </citation>
    <scope>IDENTIFICATION</scope>
    <source>
        <tissue evidence="3">Leaf</tissue>
    </source>
</reference>
<reference evidence="2" key="1">
    <citation type="journal article" date="2014" name="Nat. Commun.">
        <title>The emerging biofuel crop Camelina sativa retains a highly undifferentiated hexaploid genome structure.</title>
        <authorList>
            <person name="Kagale S."/>
            <person name="Koh C."/>
            <person name="Nixon J."/>
            <person name="Bollina V."/>
            <person name="Clarke W.E."/>
            <person name="Tuteja R."/>
            <person name="Spillane C."/>
            <person name="Robinson S.J."/>
            <person name="Links M.G."/>
            <person name="Clarke C."/>
            <person name="Higgins E.E."/>
            <person name="Huebert T."/>
            <person name="Sharpe A.G."/>
            <person name="Parkin I.A."/>
        </authorList>
    </citation>
    <scope>NUCLEOTIDE SEQUENCE [LARGE SCALE GENOMIC DNA]</scope>
    <source>
        <strain evidence="2">cv. DH55</strain>
    </source>
</reference>